<gene>
    <name evidence="5" type="ORF">PBRASI_LOCUS10490</name>
</gene>
<evidence type="ECO:0000256" key="2">
    <source>
        <dbReference type="ARBA" id="ARBA00022619"/>
    </source>
</evidence>
<keyword evidence="6" id="KW-1185">Reference proteome</keyword>
<evidence type="ECO:0000256" key="1">
    <source>
        <dbReference type="ARBA" id="ARBA00005104"/>
    </source>
</evidence>
<organism evidence="5 6">
    <name type="scientific">Paraglomus brasilianum</name>
    <dbReference type="NCBI Taxonomy" id="144538"/>
    <lineage>
        <taxon>Eukaryota</taxon>
        <taxon>Fungi</taxon>
        <taxon>Fungi incertae sedis</taxon>
        <taxon>Mucoromycota</taxon>
        <taxon>Glomeromycotina</taxon>
        <taxon>Glomeromycetes</taxon>
        <taxon>Paraglomerales</taxon>
        <taxon>Paraglomeraceae</taxon>
        <taxon>Paraglomus</taxon>
    </lineage>
</organism>
<dbReference type="InterPro" id="IPR036144">
    <property type="entry name" value="RibA-like_sf"/>
</dbReference>
<protein>
    <submittedName>
        <fullName evidence="5">285_t:CDS:1</fullName>
    </submittedName>
</protein>
<accession>A0A9N9DW09</accession>
<feature type="region of interest" description="Disordered" evidence="3">
    <location>
        <begin position="159"/>
        <end position="180"/>
    </location>
</feature>
<feature type="compositionally biased region" description="Low complexity" evidence="3">
    <location>
        <begin position="39"/>
        <end position="52"/>
    </location>
</feature>
<dbReference type="AlphaFoldDB" id="A0A9N9DW09"/>
<feature type="domain" description="GTP cyclohydrolase II" evidence="4">
    <location>
        <begin position="95"/>
        <end position="128"/>
    </location>
</feature>
<dbReference type="PANTHER" id="PTHR21327">
    <property type="entry name" value="GTP CYCLOHYDROLASE II-RELATED"/>
    <property type="match status" value="1"/>
</dbReference>
<keyword evidence="2" id="KW-0686">Riboflavin biosynthesis</keyword>
<evidence type="ECO:0000313" key="5">
    <source>
        <dbReference type="EMBL" id="CAG8655474.1"/>
    </source>
</evidence>
<dbReference type="EMBL" id="CAJVPI010003194">
    <property type="protein sequence ID" value="CAG8655474.1"/>
    <property type="molecule type" value="Genomic_DNA"/>
</dbReference>
<comment type="caution">
    <text evidence="5">The sequence shown here is derived from an EMBL/GenBank/DDBJ whole genome shotgun (WGS) entry which is preliminary data.</text>
</comment>
<dbReference type="InterPro" id="IPR032677">
    <property type="entry name" value="GTP_cyclohydro_II"/>
</dbReference>
<feature type="region of interest" description="Disordered" evidence="3">
    <location>
        <begin position="33"/>
        <end position="67"/>
    </location>
</feature>
<feature type="domain" description="GTP cyclohydrolase II" evidence="4">
    <location>
        <begin position="221"/>
        <end position="282"/>
    </location>
</feature>
<evidence type="ECO:0000259" key="4">
    <source>
        <dbReference type="Pfam" id="PF00925"/>
    </source>
</evidence>
<feature type="compositionally biased region" description="Low complexity" evidence="3">
    <location>
        <begin position="169"/>
        <end position="180"/>
    </location>
</feature>
<dbReference type="PANTHER" id="PTHR21327:SF29">
    <property type="entry name" value="GTP CYCLOHYDROLASE-2"/>
    <property type="match status" value="1"/>
</dbReference>
<dbReference type="SUPFAM" id="SSF142695">
    <property type="entry name" value="RibA-like"/>
    <property type="match status" value="2"/>
</dbReference>
<dbReference type="GO" id="GO:0019238">
    <property type="term" value="F:cyclohydrolase activity"/>
    <property type="evidence" value="ECO:0007669"/>
    <property type="project" value="TreeGrafter"/>
</dbReference>
<dbReference type="Proteomes" id="UP000789739">
    <property type="component" value="Unassembled WGS sequence"/>
</dbReference>
<sequence>MGYQSVEESLFAQPLDVSPINGQIPVTAHQAPPLSTLVHSPHPSQLLSSSHLQPRKRTSAKKPYSTQNRISLRTLETLTPPATPTHNTSLTVECQVRARIPTPTGEFFLHLYKNNRDSKEHLAIVFGDDIRSKSLDAPRPRESEMDRIARGAYVGRLRPGQKRSNEYSGNNNIEKGNVNNVLNGSALNTTNDTNTETVLNTSTLNTANKITTPITNTSSLQLRSPPLVRIHSECFTGETVNSARCDCGEQLHEAMRLIQQEGRGVVVYLRQEGRGIGLAEKL</sequence>
<proteinExistence type="predicted"/>
<feature type="non-terminal residue" evidence="5">
    <location>
        <position position="282"/>
    </location>
</feature>
<evidence type="ECO:0000313" key="6">
    <source>
        <dbReference type="Proteomes" id="UP000789739"/>
    </source>
</evidence>
<comment type="pathway">
    <text evidence="1">Cofactor biosynthesis; riboflavin biosynthesis.</text>
</comment>
<dbReference type="Pfam" id="PF00925">
    <property type="entry name" value="GTP_cyclohydro2"/>
    <property type="match status" value="2"/>
</dbReference>
<reference evidence="5" key="1">
    <citation type="submission" date="2021-06" db="EMBL/GenBank/DDBJ databases">
        <authorList>
            <person name="Kallberg Y."/>
            <person name="Tangrot J."/>
            <person name="Rosling A."/>
        </authorList>
    </citation>
    <scope>NUCLEOTIDE SEQUENCE</scope>
    <source>
        <strain evidence="5">BR232B</strain>
    </source>
</reference>
<evidence type="ECO:0000256" key="3">
    <source>
        <dbReference type="SAM" id="MobiDB-lite"/>
    </source>
</evidence>
<dbReference type="OrthoDB" id="5569761at2759"/>
<dbReference type="GO" id="GO:0009231">
    <property type="term" value="P:riboflavin biosynthetic process"/>
    <property type="evidence" value="ECO:0007669"/>
    <property type="project" value="UniProtKB-KW"/>
</dbReference>
<name>A0A9N9DW09_9GLOM</name>
<dbReference type="Gene3D" id="3.40.50.10990">
    <property type="entry name" value="GTP cyclohydrolase II"/>
    <property type="match status" value="1"/>
</dbReference>